<dbReference type="Gene3D" id="3.40.50.300">
    <property type="entry name" value="P-loop containing nucleotide triphosphate hydrolases"/>
    <property type="match status" value="2"/>
</dbReference>
<dbReference type="Proteomes" id="UP000057609">
    <property type="component" value="Chromosome"/>
</dbReference>
<dbReference type="Gene3D" id="3.40.50.11180">
    <property type="match status" value="1"/>
</dbReference>
<evidence type="ECO:0000256" key="11">
    <source>
        <dbReference type="ARBA" id="ARBA00061399"/>
    </source>
</evidence>
<evidence type="ECO:0000313" key="17">
    <source>
        <dbReference type="Proteomes" id="UP000057609"/>
    </source>
</evidence>
<dbReference type="GO" id="GO:0003684">
    <property type="term" value="F:damaged DNA binding"/>
    <property type="evidence" value="ECO:0007669"/>
    <property type="project" value="InterPro"/>
</dbReference>
<sequence length="1157" mass="129217">MTRTDNALIRRIADLLIPDHARTELTGIKGSAPAYLLARLAAETTRPLLVVAADTDAATELVTELRFYRGQGDDILHFPPWDVSPFEKGSPHADVTAVRLATLRRLADRKAAAVVTTPAALRQRILPRALLDGASLYFLPGEESDREELLAKLVTLGYLPVPLVEDRGTFAVRGGIVDLFPPGFEQPVRIEFFGDFVDTIRTFDPLTQRSLHPLEELLLLPSREMILSAEVLKGVAPRLKGRCDELEISPVARRELMEQLQNGLYPAGAEWLLPLFHPHLETLFDYAGDAVRVLVDPAAIADEERRFDEELAAAVSRARDRGDLFPAPETLFLPAPEAAERLAGRLVTIPSLAVEETGKEGETVPLDTQENTDLKVTLSPNGEGVLKPLVARLNGWLEERQRVIVVCHQRGQAQRLYELLAPYPLPLIISERGFPAERERDDGKVEVLVGDLSRGFRLPEGQLVVIAEEEIFGRRQKRRGVSELRKKQIMTSLAELKPGDYMVHLDHGIGIYRGLQHIALSGCAGDFLLLEYAGGDKLYLPVDRLNLVQRYVGAEGVEPRVDKLGGTSWEKTKGKARAAVQEMAGELLQLYAARQLHEGHPFSPPDELYREFEASFAYEETSDQMAAITDVIADMTSRKPMDRLVCGDVGYGKTEVAMRGAFKAVMDGKQVAVLVPTTVLAQQHLETFRARFGAYPVTIEMLSRFRTAKEQKEILEKVKKGTIDVIIGTHRLLQSDVAFKDLGLLIVDEEQRFGVTHKEKLKKYKAVVDILTLTATPIPRTLYMSMMGIRDLSIIDTPPVDRLAVKTFVARSSDDIIREAVMRELRRGGQVFFVHNRVQSIMNWAEHLRRIVPEAKIAVGHGQMEEGELEKVMLGFMHGETNLLLCTTIIESGIDIPTANTLIVDRADTFGLAQLYQLRGRVGRSKQRAYAYLLIPGEGAISSDARERLKIIQELTELGAGFRLATHDLEIRGAGDLLGAKQSGNIAAVGFDLYTELLEEAIQSLKGGERIERVEPEINLRIPAFVPEDYVRETNQRLIIYKKLTQADSEEEVDEVMAELVDRFGTLPLAASYLLEVMKLRIHFKRLLVRMAEFDGRRLSFTFHERTPVPPDTIIGLIRTSPKRYQFTPDFRLIAELADTSFEGVIAEARNLLKTLG</sequence>
<dbReference type="GO" id="GO:0005524">
    <property type="term" value="F:ATP binding"/>
    <property type="evidence" value="ECO:0007669"/>
    <property type="project" value="UniProtKB-UniRule"/>
</dbReference>
<dbReference type="FunFam" id="3.40.50.300:FF:000300">
    <property type="entry name" value="Transcription-repair-coupling factor"/>
    <property type="match status" value="1"/>
</dbReference>
<dbReference type="InterPro" id="IPR005118">
    <property type="entry name" value="TRCF_C"/>
</dbReference>
<dbReference type="HOGENOM" id="CLU_005122_1_3_7"/>
<dbReference type="InterPro" id="IPR003711">
    <property type="entry name" value="CarD-like/TRCF_RID"/>
</dbReference>
<evidence type="ECO:0000256" key="13">
    <source>
        <dbReference type="HAMAP-Rule" id="MF_00969"/>
    </source>
</evidence>
<dbReference type="GO" id="GO:0003678">
    <property type="term" value="F:DNA helicase activity"/>
    <property type="evidence" value="ECO:0007669"/>
    <property type="project" value="TreeGrafter"/>
</dbReference>
<dbReference type="InterPro" id="IPR041471">
    <property type="entry name" value="UvrB_inter"/>
</dbReference>
<keyword evidence="4 13" id="KW-0227">DNA damage</keyword>
<evidence type="ECO:0000256" key="7">
    <source>
        <dbReference type="ARBA" id="ARBA00022840"/>
    </source>
</evidence>
<dbReference type="GO" id="GO:0016787">
    <property type="term" value="F:hydrolase activity"/>
    <property type="evidence" value="ECO:0007669"/>
    <property type="project" value="UniProtKB-KW"/>
</dbReference>
<reference evidence="16 17" key="1">
    <citation type="journal article" date="2015" name="Genome Announc.">
        <title>Complete Genome of Geobacter pickeringii G13T, a Metal-Reducing Isolate from Sedimentary Kaolin Deposits.</title>
        <authorList>
            <person name="Badalamenti J.P."/>
            <person name="Bond D.R."/>
        </authorList>
    </citation>
    <scope>NUCLEOTIDE SEQUENCE [LARGE SCALE GENOMIC DNA]</scope>
    <source>
        <strain evidence="16 17">G13</strain>
    </source>
</reference>
<dbReference type="HAMAP" id="MF_00969">
    <property type="entry name" value="TRCF"/>
    <property type="match status" value="1"/>
</dbReference>
<dbReference type="GO" id="GO:0000716">
    <property type="term" value="P:transcription-coupled nucleotide-excision repair, DNA damage recognition"/>
    <property type="evidence" value="ECO:0007669"/>
    <property type="project" value="UniProtKB-UniRule"/>
</dbReference>
<dbReference type="CDD" id="cd17991">
    <property type="entry name" value="DEXHc_TRCF"/>
    <property type="match status" value="1"/>
</dbReference>
<evidence type="ECO:0000256" key="2">
    <source>
        <dbReference type="ARBA" id="ARBA00022490"/>
    </source>
</evidence>
<evidence type="ECO:0000256" key="12">
    <source>
        <dbReference type="ARBA" id="ARBA00070128"/>
    </source>
</evidence>
<feature type="domain" description="Helicase ATP-binding" evidence="14">
    <location>
        <begin position="634"/>
        <end position="795"/>
    </location>
</feature>
<dbReference type="Gene3D" id="2.40.10.170">
    <property type="match status" value="1"/>
</dbReference>
<keyword evidence="7 13" id="KW-0067">ATP-binding</keyword>
<keyword evidence="17" id="KW-1185">Reference proteome</keyword>
<dbReference type="PANTHER" id="PTHR47964">
    <property type="entry name" value="ATP-DEPENDENT DNA HELICASE HOMOLOG RECG, CHLOROPLASTIC"/>
    <property type="match status" value="1"/>
</dbReference>
<dbReference type="SMART" id="SM01058">
    <property type="entry name" value="CarD_TRCF"/>
    <property type="match status" value="1"/>
</dbReference>
<dbReference type="InterPro" id="IPR001650">
    <property type="entry name" value="Helicase_C-like"/>
</dbReference>
<dbReference type="Pfam" id="PF17757">
    <property type="entry name" value="UvrB_inter"/>
    <property type="match status" value="1"/>
</dbReference>
<protein>
    <recommendedName>
        <fullName evidence="12 13">Transcription-repair-coupling factor</fullName>
        <shortName evidence="13">TRCF</shortName>
        <ecNumber evidence="13">3.6.4.-</ecNumber>
    </recommendedName>
</protein>
<evidence type="ECO:0000256" key="5">
    <source>
        <dbReference type="ARBA" id="ARBA00022801"/>
    </source>
</evidence>
<dbReference type="SUPFAM" id="SSF52540">
    <property type="entry name" value="P-loop containing nucleoside triphosphate hydrolases"/>
    <property type="match status" value="4"/>
</dbReference>
<dbReference type="InterPro" id="IPR036101">
    <property type="entry name" value="CarD-like/TRCF_RID_sf"/>
</dbReference>
<evidence type="ECO:0000259" key="14">
    <source>
        <dbReference type="PROSITE" id="PS51192"/>
    </source>
</evidence>
<evidence type="ECO:0000259" key="15">
    <source>
        <dbReference type="PROSITE" id="PS51194"/>
    </source>
</evidence>
<gene>
    <name evidence="13" type="primary">mfd</name>
    <name evidence="16" type="ORF">GPICK_16400</name>
</gene>
<dbReference type="AlphaFoldDB" id="A0A0B5BE38"/>
<feature type="domain" description="Helicase C-terminal" evidence="15">
    <location>
        <begin position="817"/>
        <end position="970"/>
    </location>
</feature>
<dbReference type="SUPFAM" id="SSF141259">
    <property type="entry name" value="CarD-like"/>
    <property type="match status" value="1"/>
</dbReference>
<dbReference type="Pfam" id="PF03461">
    <property type="entry name" value="TRCF"/>
    <property type="match status" value="1"/>
</dbReference>
<dbReference type="Pfam" id="PF02559">
    <property type="entry name" value="CarD_TRCF_RID"/>
    <property type="match status" value="1"/>
</dbReference>
<dbReference type="InterPro" id="IPR037235">
    <property type="entry name" value="TRCF-like_C_D7"/>
</dbReference>
<evidence type="ECO:0000256" key="1">
    <source>
        <dbReference type="ARBA" id="ARBA00004496"/>
    </source>
</evidence>
<keyword evidence="2 13" id="KW-0963">Cytoplasm</keyword>
<dbReference type="InterPro" id="IPR047112">
    <property type="entry name" value="RecG/Mfd"/>
</dbReference>
<keyword evidence="8 13" id="KW-0238">DNA-binding</keyword>
<comment type="similarity">
    <text evidence="10 13">In the N-terminal section; belongs to the UvrB family.</text>
</comment>
<name>A0A0B5BE38_9BACT</name>
<accession>A0A0B5BE38</accession>
<evidence type="ECO:0000313" key="16">
    <source>
        <dbReference type="EMBL" id="AJE04742.1"/>
    </source>
</evidence>
<organism evidence="16 17">
    <name type="scientific">Geobacter pickeringii</name>
    <dbReference type="NCBI Taxonomy" id="345632"/>
    <lineage>
        <taxon>Bacteria</taxon>
        <taxon>Pseudomonadati</taxon>
        <taxon>Thermodesulfobacteriota</taxon>
        <taxon>Desulfuromonadia</taxon>
        <taxon>Geobacterales</taxon>
        <taxon>Geobacteraceae</taxon>
        <taxon>Geobacter</taxon>
    </lineage>
</organism>
<evidence type="ECO:0000256" key="3">
    <source>
        <dbReference type="ARBA" id="ARBA00022741"/>
    </source>
</evidence>
<dbReference type="Pfam" id="PF00270">
    <property type="entry name" value="DEAD"/>
    <property type="match status" value="1"/>
</dbReference>
<dbReference type="OrthoDB" id="9804325at2"/>
<proteinExistence type="inferred from homology"/>
<dbReference type="InterPro" id="IPR014001">
    <property type="entry name" value="Helicase_ATP-bd"/>
</dbReference>
<keyword evidence="9 13" id="KW-0234">DNA repair</keyword>
<dbReference type="EMBL" id="CP009788">
    <property type="protein sequence ID" value="AJE04742.1"/>
    <property type="molecule type" value="Genomic_DNA"/>
</dbReference>
<dbReference type="Gene3D" id="3.90.1150.50">
    <property type="entry name" value="Transcription-repair-coupling factor, D7 domain"/>
    <property type="match status" value="1"/>
</dbReference>
<dbReference type="PROSITE" id="PS51194">
    <property type="entry name" value="HELICASE_CTER"/>
    <property type="match status" value="1"/>
</dbReference>
<dbReference type="STRING" id="345632.GPICK_16400"/>
<comment type="subcellular location">
    <subcellularLocation>
        <location evidence="1 13">Cytoplasm</location>
    </subcellularLocation>
</comment>
<dbReference type="SMART" id="SM00982">
    <property type="entry name" value="TRCF"/>
    <property type="match status" value="1"/>
</dbReference>
<dbReference type="GO" id="GO:0005737">
    <property type="term" value="C:cytoplasm"/>
    <property type="evidence" value="ECO:0007669"/>
    <property type="project" value="UniProtKB-SubCell"/>
</dbReference>
<dbReference type="Pfam" id="PF00271">
    <property type="entry name" value="Helicase_C"/>
    <property type="match status" value="1"/>
</dbReference>
<comment type="similarity">
    <text evidence="11 13">In the C-terminal section; belongs to the helicase family. RecG subfamily.</text>
</comment>
<dbReference type="InterPro" id="IPR027417">
    <property type="entry name" value="P-loop_NTPase"/>
</dbReference>
<dbReference type="PROSITE" id="PS51192">
    <property type="entry name" value="HELICASE_ATP_BIND_1"/>
    <property type="match status" value="1"/>
</dbReference>
<dbReference type="SUPFAM" id="SSF143517">
    <property type="entry name" value="TRCF domain-like"/>
    <property type="match status" value="1"/>
</dbReference>
<keyword evidence="5 13" id="KW-0378">Hydrolase</keyword>
<dbReference type="FunFam" id="3.40.50.300:FF:000546">
    <property type="entry name" value="Transcription-repair-coupling factor"/>
    <property type="match status" value="1"/>
</dbReference>
<dbReference type="Gene3D" id="3.30.2060.10">
    <property type="entry name" value="Penicillin-binding protein 1b domain"/>
    <property type="match status" value="1"/>
</dbReference>
<keyword evidence="3 13" id="KW-0547">Nucleotide-binding</keyword>
<dbReference type="GO" id="GO:0006355">
    <property type="term" value="P:regulation of DNA-templated transcription"/>
    <property type="evidence" value="ECO:0007669"/>
    <property type="project" value="UniProtKB-UniRule"/>
</dbReference>
<evidence type="ECO:0000256" key="9">
    <source>
        <dbReference type="ARBA" id="ARBA00023204"/>
    </source>
</evidence>
<dbReference type="KEGG" id="gpi:GPICK_16400"/>
<evidence type="ECO:0000256" key="6">
    <source>
        <dbReference type="ARBA" id="ARBA00022806"/>
    </source>
</evidence>
<dbReference type="RefSeq" id="WP_039745010.1">
    <property type="nucleotide sequence ID" value="NZ_CP009788.1"/>
</dbReference>
<dbReference type="SMART" id="SM00490">
    <property type="entry name" value="HELICc"/>
    <property type="match status" value="1"/>
</dbReference>
<dbReference type="SMART" id="SM00487">
    <property type="entry name" value="DEXDc"/>
    <property type="match status" value="1"/>
</dbReference>
<dbReference type="InterPro" id="IPR011545">
    <property type="entry name" value="DEAD/DEAH_box_helicase_dom"/>
</dbReference>
<dbReference type="PANTHER" id="PTHR47964:SF1">
    <property type="entry name" value="ATP-DEPENDENT DNA HELICASE HOMOLOG RECG, CHLOROPLASTIC"/>
    <property type="match status" value="1"/>
</dbReference>
<dbReference type="InterPro" id="IPR004576">
    <property type="entry name" value="Mfd"/>
</dbReference>
<evidence type="ECO:0000256" key="10">
    <source>
        <dbReference type="ARBA" id="ARBA00061104"/>
    </source>
</evidence>
<evidence type="ECO:0000256" key="8">
    <source>
        <dbReference type="ARBA" id="ARBA00023125"/>
    </source>
</evidence>
<keyword evidence="6 16" id="KW-0347">Helicase</keyword>
<dbReference type="EC" id="3.6.4.-" evidence="13"/>
<evidence type="ECO:0000256" key="4">
    <source>
        <dbReference type="ARBA" id="ARBA00022763"/>
    </source>
</evidence>
<comment type="function">
    <text evidence="13">Couples transcription and DNA repair by recognizing RNA polymerase (RNAP) stalled at DNA lesions. Mediates ATP-dependent release of RNAP and its truncated transcript from the DNA, and recruitment of nucleotide excision repair machinery to the damaged site.</text>
</comment>
<dbReference type="NCBIfam" id="TIGR00580">
    <property type="entry name" value="mfd"/>
    <property type="match status" value="1"/>
</dbReference>